<dbReference type="InterPro" id="IPR050486">
    <property type="entry name" value="Mannose-1P_guanyltransferase"/>
</dbReference>
<accession>A0A2H0BG98</accession>
<feature type="domain" description="MobA-like NTP transferase" evidence="1">
    <location>
        <begin position="8"/>
        <end position="113"/>
    </location>
</feature>
<sequence>MHSKKISVVILAGGKATRMGEICEVTPKCLIPFSNIPFLEYLVMWLSSQEIVDDIVISIGHLSRSIEAIFRHPKWHKVKLVREEYPLGTGGGLRKATDYTNQETIFVCNADTVVDLPLQDITYRFMSQRYLAMSVVSQSTDVPNPEAVIIGENGMVVDFLEGPRVLEQPVTKFVYRGSSTGCYLLRKACVVKLIPQNTFYSLEQEFIPQLVTRSILFTFSIGNKFLWDFGTPDRIAVMYRNQDVLQRIYSIALTQREIQVLTKSYYML</sequence>
<dbReference type="Pfam" id="PF12804">
    <property type="entry name" value="NTP_transf_3"/>
    <property type="match status" value="1"/>
</dbReference>
<dbReference type="SUPFAM" id="SSF53448">
    <property type="entry name" value="Nucleotide-diphospho-sugar transferases"/>
    <property type="match status" value="1"/>
</dbReference>
<dbReference type="Proteomes" id="UP000228495">
    <property type="component" value="Unassembled WGS sequence"/>
</dbReference>
<comment type="caution">
    <text evidence="2">The sequence shown here is derived from an EMBL/GenBank/DDBJ whole genome shotgun (WGS) entry which is preliminary data.</text>
</comment>
<name>A0A2H0BG98_UNCKA</name>
<dbReference type="AlphaFoldDB" id="A0A2H0BG98"/>
<dbReference type="GO" id="GO:0016779">
    <property type="term" value="F:nucleotidyltransferase activity"/>
    <property type="evidence" value="ECO:0007669"/>
    <property type="project" value="UniProtKB-ARBA"/>
</dbReference>
<proteinExistence type="predicted"/>
<organism evidence="2 3">
    <name type="scientific">candidate division WWE3 bacterium CG22_combo_CG10-13_8_21_14_all_39_12</name>
    <dbReference type="NCBI Taxonomy" id="1975094"/>
    <lineage>
        <taxon>Bacteria</taxon>
        <taxon>Katanobacteria</taxon>
    </lineage>
</organism>
<evidence type="ECO:0000259" key="1">
    <source>
        <dbReference type="Pfam" id="PF12804"/>
    </source>
</evidence>
<reference evidence="2 3" key="1">
    <citation type="submission" date="2017-09" db="EMBL/GenBank/DDBJ databases">
        <title>Depth-based differentiation of microbial function through sediment-hosted aquifers and enrichment of novel symbionts in the deep terrestrial subsurface.</title>
        <authorList>
            <person name="Probst A.J."/>
            <person name="Ladd B."/>
            <person name="Jarett J.K."/>
            <person name="Geller-Mcgrath D.E."/>
            <person name="Sieber C.M."/>
            <person name="Emerson J.B."/>
            <person name="Anantharaman K."/>
            <person name="Thomas B.C."/>
            <person name="Malmstrom R."/>
            <person name="Stieglmeier M."/>
            <person name="Klingl A."/>
            <person name="Woyke T."/>
            <person name="Ryan C.M."/>
            <person name="Banfield J.F."/>
        </authorList>
    </citation>
    <scope>NUCLEOTIDE SEQUENCE [LARGE SCALE GENOMIC DNA]</scope>
    <source>
        <strain evidence="2">CG22_combo_CG10-13_8_21_14_all_39_12</strain>
    </source>
</reference>
<dbReference type="PANTHER" id="PTHR22572">
    <property type="entry name" value="SUGAR-1-PHOSPHATE GUANYL TRANSFERASE"/>
    <property type="match status" value="1"/>
</dbReference>
<dbReference type="EMBL" id="PCSU01000026">
    <property type="protein sequence ID" value="PIP56685.1"/>
    <property type="molecule type" value="Genomic_DNA"/>
</dbReference>
<dbReference type="InterPro" id="IPR025877">
    <property type="entry name" value="MobA-like_NTP_Trfase"/>
</dbReference>
<dbReference type="Gene3D" id="3.90.550.10">
    <property type="entry name" value="Spore Coat Polysaccharide Biosynthesis Protein SpsA, Chain A"/>
    <property type="match status" value="1"/>
</dbReference>
<gene>
    <name evidence="2" type="ORF">COX05_01790</name>
</gene>
<dbReference type="InterPro" id="IPR029044">
    <property type="entry name" value="Nucleotide-diphossugar_trans"/>
</dbReference>
<evidence type="ECO:0000313" key="2">
    <source>
        <dbReference type="EMBL" id="PIP56685.1"/>
    </source>
</evidence>
<evidence type="ECO:0000313" key="3">
    <source>
        <dbReference type="Proteomes" id="UP000228495"/>
    </source>
</evidence>
<protein>
    <recommendedName>
        <fullName evidence="1">MobA-like NTP transferase domain-containing protein</fullName>
    </recommendedName>
</protein>